<keyword evidence="2" id="KW-1185">Reference proteome</keyword>
<proteinExistence type="predicted"/>
<evidence type="ECO:0000313" key="1">
    <source>
        <dbReference type="EMBL" id="PZF77392.1"/>
    </source>
</evidence>
<gene>
    <name evidence="1" type="ORF">DK847_08710</name>
</gene>
<sequence length="303" mass="32426">MPNSAPRPWRMFLPLGVVLLLALLWSGYWLMASASAKQRLAELRGELASEGLKLACTQEQWGGYPFHLEFTCTSPILTYGSGSELRAANLLLVALAYAPWQIAALVDGPSTITAPGLLPTQIMHQRALGAVTIGRDGQPSISAELPAVSVDGFGRAEKVMLFTRPASDGATDVAVQAKSLVYTPVGQDPVAVDAARLQGTIESNETLTLQTFEINQDTLRYWGSGKLSLDQQGHISGQIDTETNDAKALLVRISPLLGLSEGQLANLQTVLNLIGNGAKMPVIAKDGKLYLGPFQIAELKSLY</sequence>
<evidence type="ECO:0008006" key="3">
    <source>
        <dbReference type="Google" id="ProtNLM"/>
    </source>
</evidence>
<protein>
    <recommendedName>
        <fullName evidence="3">DUF2125 domain-containing protein</fullName>
    </recommendedName>
</protein>
<dbReference type="Pfam" id="PF09898">
    <property type="entry name" value="DUF2125"/>
    <property type="match status" value="1"/>
</dbReference>
<name>A0A2W2AUJ2_9HYPH</name>
<evidence type="ECO:0000313" key="2">
    <source>
        <dbReference type="Proteomes" id="UP000248795"/>
    </source>
</evidence>
<accession>A0A2W2AUJ2</accession>
<dbReference type="Proteomes" id="UP000248795">
    <property type="component" value="Unassembled WGS sequence"/>
</dbReference>
<comment type="caution">
    <text evidence="1">The sequence shown here is derived from an EMBL/GenBank/DDBJ whole genome shotgun (WGS) entry which is preliminary data.</text>
</comment>
<dbReference type="AlphaFoldDB" id="A0A2W2AUJ2"/>
<dbReference type="EMBL" id="QKVK01000003">
    <property type="protein sequence ID" value="PZF77392.1"/>
    <property type="molecule type" value="Genomic_DNA"/>
</dbReference>
<organism evidence="1 2">
    <name type="scientific">Aestuariivirga litoralis</name>
    <dbReference type="NCBI Taxonomy" id="2650924"/>
    <lineage>
        <taxon>Bacteria</taxon>
        <taxon>Pseudomonadati</taxon>
        <taxon>Pseudomonadota</taxon>
        <taxon>Alphaproteobacteria</taxon>
        <taxon>Hyphomicrobiales</taxon>
        <taxon>Aestuariivirgaceae</taxon>
        <taxon>Aestuariivirga</taxon>
    </lineage>
</organism>
<dbReference type="InterPro" id="IPR018666">
    <property type="entry name" value="DUF2125"/>
</dbReference>
<reference evidence="2" key="1">
    <citation type="submission" date="2018-06" db="EMBL/GenBank/DDBJ databases">
        <title>Aestuariibacter litoralis strain KCTC 52945T.</title>
        <authorList>
            <person name="Li X."/>
            <person name="Salam N."/>
            <person name="Li J.-L."/>
            <person name="Chen Y.-M."/>
            <person name="Yang Z.-W."/>
            <person name="Zhang L.-Y."/>
            <person name="Han M.-X."/>
            <person name="Xiao M."/>
            <person name="Li W.-J."/>
        </authorList>
    </citation>
    <scope>NUCLEOTIDE SEQUENCE [LARGE SCALE GENOMIC DNA]</scope>
    <source>
        <strain evidence="2">KCTC 52945</strain>
    </source>
</reference>